<dbReference type="RefSeq" id="WP_367921446.1">
    <property type="nucleotide sequence ID" value="NZ_BAABAC010000042.1"/>
</dbReference>
<keyword evidence="4" id="KW-1185">Reference proteome</keyword>
<name>A0ABW3VYJ5_9ACTN</name>
<organism evidence="3 4">
    <name type="scientific">Nocardioides ginsengisoli</name>
    <dbReference type="NCBI Taxonomy" id="363868"/>
    <lineage>
        <taxon>Bacteria</taxon>
        <taxon>Bacillati</taxon>
        <taxon>Actinomycetota</taxon>
        <taxon>Actinomycetes</taxon>
        <taxon>Propionibacteriales</taxon>
        <taxon>Nocardioidaceae</taxon>
        <taxon>Nocardioides</taxon>
    </lineage>
</organism>
<comment type="caution">
    <text evidence="3">The sequence shown here is derived from an EMBL/GenBank/DDBJ whole genome shotgun (WGS) entry which is preliminary data.</text>
</comment>
<evidence type="ECO:0000256" key="1">
    <source>
        <dbReference type="SAM" id="MobiDB-lite"/>
    </source>
</evidence>
<keyword evidence="2" id="KW-0812">Transmembrane</keyword>
<keyword evidence="2" id="KW-1133">Transmembrane helix</keyword>
<protein>
    <recommendedName>
        <fullName evidence="5">Cbb3-type cytochrome c oxidase subunit 3</fullName>
    </recommendedName>
</protein>
<evidence type="ECO:0000256" key="2">
    <source>
        <dbReference type="SAM" id="Phobius"/>
    </source>
</evidence>
<evidence type="ECO:0008006" key="5">
    <source>
        <dbReference type="Google" id="ProtNLM"/>
    </source>
</evidence>
<keyword evidence="2" id="KW-0472">Membrane</keyword>
<sequence length="64" mass="7303">MDTATIIVVGVVIAVFIVGLLLWAFFADRKRAEQVSHDSARLEADEGHEIVDPTDQPRRNRWDR</sequence>
<dbReference type="Proteomes" id="UP001597229">
    <property type="component" value="Unassembled WGS sequence"/>
</dbReference>
<feature type="region of interest" description="Disordered" evidence="1">
    <location>
        <begin position="37"/>
        <end position="64"/>
    </location>
</feature>
<evidence type="ECO:0000313" key="3">
    <source>
        <dbReference type="EMBL" id="MFD1247319.1"/>
    </source>
</evidence>
<gene>
    <name evidence="3" type="ORF">ACFQ3F_05925</name>
</gene>
<evidence type="ECO:0000313" key="4">
    <source>
        <dbReference type="Proteomes" id="UP001597229"/>
    </source>
</evidence>
<feature type="transmembrane region" description="Helical" evidence="2">
    <location>
        <begin position="6"/>
        <end position="26"/>
    </location>
</feature>
<proteinExistence type="predicted"/>
<dbReference type="EMBL" id="JBHTLX010000008">
    <property type="protein sequence ID" value="MFD1247319.1"/>
    <property type="molecule type" value="Genomic_DNA"/>
</dbReference>
<accession>A0ABW3VYJ5</accession>
<reference evidence="4" key="1">
    <citation type="journal article" date="2019" name="Int. J. Syst. Evol. Microbiol.">
        <title>The Global Catalogue of Microorganisms (GCM) 10K type strain sequencing project: providing services to taxonomists for standard genome sequencing and annotation.</title>
        <authorList>
            <consortium name="The Broad Institute Genomics Platform"/>
            <consortium name="The Broad Institute Genome Sequencing Center for Infectious Disease"/>
            <person name="Wu L."/>
            <person name="Ma J."/>
        </authorList>
    </citation>
    <scope>NUCLEOTIDE SEQUENCE [LARGE SCALE GENOMIC DNA]</scope>
    <source>
        <strain evidence="4">CCUG 52478</strain>
    </source>
</reference>